<reference evidence="3 4" key="1">
    <citation type="journal article" date="2014" name="BMC Vet. Res.">
        <title>First report of Corynebacterium pseudotuberculosis from caseous lymphadenitis lesions in Black Alentejano pig (Sus scrofa domesticus).</title>
        <authorList>
            <person name="Oliveira M."/>
            <person name="Barroco C."/>
            <person name="Mottola C."/>
            <person name="Santos R."/>
            <person name="Lemsaddek A."/>
            <person name="Tavares L."/>
            <person name="Semedo-Lemsaddek T."/>
        </authorList>
    </citation>
    <scope>NUCLEOTIDE SEQUENCE [LARGE SCALE GENOMIC DNA]</scope>
    <source>
        <strain evidence="3 4">PO100/5</strain>
    </source>
</reference>
<reference evidence="3 4" key="2">
    <citation type="journal article" date="2020" name="Antonie Van Leeuwenhoek">
        <title>Phylogenomic characterisation of a novel corynebacterial species pathogenic to animals.</title>
        <authorList>
            <person name="Moller J."/>
            <person name="Musella L."/>
            <person name="Melnikov V."/>
            <person name="Geissdorfer W."/>
            <person name="Burkovski A."/>
            <person name="Sangal V."/>
        </authorList>
    </citation>
    <scope>NUCLEOTIDE SEQUENCE [LARGE SCALE GENOMIC DNA]</scope>
    <source>
        <strain evidence="3 4">PO100/5</strain>
    </source>
</reference>
<dbReference type="InterPro" id="IPR005545">
    <property type="entry name" value="YCII"/>
</dbReference>
<comment type="similarity">
    <text evidence="1">Belongs to the YciI family.</text>
</comment>
<organism evidence="3 4">
    <name type="scientific">Corynebacterium silvaticum</name>
    <dbReference type="NCBI Taxonomy" id="2320431"/>
    <lineage>
        <taxon>Bacteria</taxon>
        <taxon>Bacillati</taxon>
        <taxon>Actinomycetota</taxon>
        <taxon>Actinomycetes</taxon>
        <taxon>Mycobacteriales</taxon>
        <taxon>Corynebacteriaceae</taxon>
        <taxon>Corynebacterium</taxon>
    </lineage>
</organism>
<reference evidence="3 4" key="4">
    <citation type="journal article" date="2020" name="PLoS ONE">
        <title>Taxonomic classification of strain PO100/5 shows a broader geographic distribution and genetic markers of the recently described Corynebacterium silvaticum.</title>
        <authorList>
            <person name="Viana M.V.C."/>
            <person name="Profeta R."/>
            <person name="da Silva A.L."/>
            <person name="Hurtado R."/>
            <person name="Cerqueira J.C."/>
            <person name="Ribeiro B.F.S."/>
            <person name="Almeida M.O."/>
            <person name="Morais-Rodrigues F."/>
            <person name="Soares S.C."/>
            <person name="Oliveira M."/>
            <person name="Tavares L."/>
            <person name="Figueiredo H."/>
            <person name="Wattam A.R."/>
            <person name="Barh D."/>
            <person name="Ghosh P."/>
            <person name="Silva A."/>
            <person name="Azevedo V."/>
        </authorList>
    </citation>
    <scope>NUCLEOTIDE SEQUENCE [LARGE SCALE GENOMIC DNA]</scope>
    <source>
        <strain evidence="3 4">PO100/5</strain>
    </source>
</reference>
<dbReference type="Proteomes" id="UP000195652">
    <property type="component" value="Chromosome"/>
</dbReference>
<accession>A0A7Y4P9B0</accession>
<feature type="domain" description="YCII-related" evidence="2">
    <location>
        <begin position="4"/>
        <end position="87"/>
    </location>
</feature>
<reference evidence="3 4" key="3">
    <citation type="journal article" date="2020" name="Int. J. Syst. Evol. Microbiol.">
        <title>Corynebacterium silvaticum sp. nov., a unique group of NTTB corynebacteria in wild boar and roe deer.</title>
        <authorList>
            <person name="Dangel A."/>
            <person name="Berger A."/>
            <person name="Rau J."/>
            <person name="Eisenberg T."/>
            <person name="Kampfer P."/>
            <person name="Margos G."/>
            <person name="Contzen M."/>
            <person name="Busse H.J."/>
            <person name="Konrad R."/>
            <person name="Peters M."/>
            <person name="Sting R."/>
            <person name="Sing A."/>
        </authorList>
    </citation>
    <scope>NUCLEOTIDE SEQUENCE [LARGE SCALE GENOMIC DNA]</scope>
    <source>
        <strain evidence="3 4">PO100/5</strain>
    </source>
</reference>
<keyword evidence="4" id="KW-1185">Reference proteome</keyword>
<proteinExistence type="inferred from homology"/>
<evidence type="ECO:0000313" key="3">
    <source>
        <dbReference type="EMBL" id="ARU46334.1"/>
    </source>
</evidence>
<dbReference type="AlphaFoldDB" id="A0A7Y4P9B0"/>
<evidence type="ECO:0000313" key="4">
    <source>
        <dbReference type="Proteomes" id="UP000195652"/>
    </source>
</evidence>
<protein>
    <submittedName>
        <fullName evidence="3">YciI family protein</fullName>
    </submittedName>
</protein>
<dbReference type="InterPro" id="IPR011008">
    <property type="entry name" value="Dimeric_a/b-barrel"/>
</dbReference>
<evidence type="ECO:0000256" key="1">
    <source>
        <dbReference type="ARBA" id="ARBA00007689"/>
    </source>
</evidence>
<sequence>MNTFAFLYSYDPNNPAIAEIRPRHREFCSKLKEEGTVIGTGPFVDGDGGALLVVRLPEPSTLADATAIMDRDPFYAEGALTGRTTHTWNPVINIFEY</sequence>
<dbReference type="OrthoDB" id="8968203at2"/>
<dbReference type="EMBL" id="CP021417">
    <property type="protein sequence ID" value="ARU46334.1"/>
    <property type="molecule type" value="Genomic_DNA"/>
</dbReference>
<dbReference type="GeneID" id="75008069"/>
<dbReference type="SUPFAM" id="SSF54909">
    <property type="entry name" value="Dimeric alpha+beta barrel"/>
    <property type="match status" value="1"/>
</dbReference>
<dbReference type="KEGG" id="csil:CBE74_07360"/>
<dbReference type="RefSeq" id="WP_087454142.1">
    <property type="nucleotide sequence ID" value="NZ_CP021417.2"/>
</dbReference>
<dbReference type="Pfam" id="PF03795">
    <property type="entry name" value="YCII"/>
    <property type="match status" value="1"/>
</dbReference>
<gene>
    <name evidence="3" type="ORF">CBE74_07360</name>
</gene>
<name>A0A7Y4P9B0_9CORY</name>
<evidence type="ECO:0000259" key="2">
    <source>
        <dbReference type="Pfam" id="PF03795"/>
    </source>
</evidence>
<dbReference type="Gene3D" id="3.30.70.1060">
    <property type="entry name" value="Dimeric alpha+beta barrel"/>
    <property type="match status" value="1"/>
</dbReference>